<comment type="subcellular location">
    <subcellularLocation>
        <location evidence="1">Membrane</location>
    </subcellularLocation>
</comment>
<protein>
    <submittedName>
        <fullName evidence="8">Chemotaxis protein</fullName>
    </submittedName>
</protein>
<organism evidence="8 9">
    <name type="scientific">Bdellovibrio bacteriovorus</name>
    <dbReference type="NCBI Taxonomy" id="959"/>
    <lineage>
        <taxon>Bacteria</taxon>
        <taxon>Pseudomonadati</taxon>
        <taxon>Bdellovibrionota</taxon>
        <taxon>Bdellovibrionia</taxon>
        <taxon>Bdellovibrionales</taxon>
        <taxon>Pseudobdellovibrionaceae</taxon>
        <taxon>Bdellovibrio</taxon>
    </lineage>
</organism>
<evidence type="ECO:0000259" key="7">
    <source>
        <dbReference type="PROSITE" id="PS50111"/>
    </source>
</evidence>
<feature type="region of interest" description="Disordered" evidence="5">
    <location>
        <begin position="282"/>
        <end position="302"/>
    </location>
</feature>
<feature type="compositionally biased region" description="Pro residues" evidence="5">
    <location>
        <begin position="518"/>
        <end position="529"/>
    </location>
</feature>
<feature type="compositionally biased region" description="Polar residues" evidence="5">
    <location>
        <begin position="282"/>
        <end position="296"/>
    </location>
</feature>
<dbReference type="InterPro" id="IPR004090">
    <property type="entry name" value="Chemotax_Me-accpt_rcpt"/>
</dbReference>
<evidence type="ECO:0000256" key="5">
    <source>
        <dbReference type="SAM" id="MobiDB-lite"/>
    </source>
</evidence>
<dbReference type="Proteomes" id="UP000197003">
    <property type="component" value="Chromosome"/>
</dbReference>
<keyword evidence="6" id="KW-1133">Transmembrane helix</keyword>
<dbReference type="GO" id="GO:0006935">
    <property type="term" value="P:chemotaxis"/>
    <property type="evidence" value="ECO:0007669"/>
    <property type="project" value="UniProtKB-KW"/>
</dbReference>
<feature type="transmembrane region" description="Helical" evidence="6">
    <location>
        <begin position="12"/>
        <end position="33"/>
    </location>
</feature>
<dbReference type="PANTHER" id="PTHR43531:SF11">
    <property type="entry name" value="METHYL-ACCEPTING CHEMOTAXIS PROTEIN 3"/>
    <property type="match status" value="1"/>
</dbReference>
<reference evidence="8 9" key="1">
    <citation type="submission" date="2017-04" db="EMBL/GenBank/DDBJ databases">
        <title>Whole genome sequence of Bdellovibrio bacteriovorus strain SSB218315.</title>
        <authorList>
            <person name="Oyedara O."/>
            <person name="Rodriguez-Perez M.A."/>
        </authorList>
    </citation>
    <scope>NUCLEOTIDE SEQUENCE [LARGE SCALE GENOMIC DNA]</scope>
    <source>
        <strain evidence="8 9">SSB218315</strain>
    </source>
</reference>
<dbReference type="GO" id="GO:0005886">
    <property type="term" value="C:plasma membrane"/>
    <property type="evidence" value="ECO:0007669"/>
    <property type="project" value="TreeGrafter"/>
</dbReference>
<dbReference type="Gene3D" id="1.10.287.950">
    <property type="entry name" value="Methyl-accepting chemotaxis protein"/>
    <property type="match status" value="1"/>
</dbReference>
<dbReference type="SUPFAM" id="SSF58104">
    <property type="entry name" value="Methyl-accepting chemotaxis protein (MCP) signaling domain"/>
    <property type="match status" value="1"/>
</dbReference>
<evidence type="ECO:0000313" key="8">
    <source>
        <dbReference type="EMBL" id="ASD65552.1"/>
    </source>
</evidence>
<dbReference type="PROSITE" id="PS50111">
    <property type="entry name" value="CHEMOTAXIS_TRANSDUC_2"/>
    <property type="match status" value="1"/>
</dbReference>
<feature type="transmembrane region" description="Helical" evidence="6">
    <location>
        <begin position="195"/>
        <end position="220"/>
    </location>
</feature>
<sequence>MAISSWFKGIKGKLFVCALIPMAGFALLGWVAYKDLNIAGSMLNDAYVNVIPNMKAVGEIEGSRARIGQYLWGALANKDVPKHRDSYVGKAKTAITEYKDAIKAYEAASFQPGEAEMYEPARKVNAEYVQEVEALIAALEKPGADFDKLREVMTEGSYLKHSTVIKKVAGDVVVMYEKLAAQKNTLQKAETQKGLIMLAAIGGVAAALVFGLLMFIGMSLSRTVNNTVSRLAGAGHQVNEAITQLTLAGQGLSQSSTSAAASLEETVASLEEMTSMVKMNSDNAKQAATLSQSSRSAAEDGEREIKNLVESMRDISQSSKKIEEIINVIDDIAFQTNLLALNAAVEAARAGEQGKGFAVVAEAVRALAQRSASAAKDITSLIKDSVEKIENGTHIADKSGDVLNNIVNSIKKVADLNNEISAASAEQTTGIQQINKAMNQLDQSSQSNAASSEEIAATSEEISSQSEQMQIMVRELNSFVTGTTAVEAPVEAPVSSRVSPAKAAKKPEAKSAKVMKFTPPPKKTAPPPAAAVIPFDTDEDPRAKVGTTDGF</sequence>
<dbReference type="PRINTS" id="PR00260">
    <property type="entry name" value="CHEMTRNSDUCR"/>
</dbReference>
<dbReference type="FunFam" id="1.10.287.950:FF:000001">
    <property type="entry name" value="Methyl-accepting chemotaxis sensory transducer"/>
    <property type="match status" value="1"/>
</dbReference>
<dbReference type="OrthoDB" id="9765776at2"/>
<feature type="region of interest" description="Disordered" evidence="5">
    <location>
        <begin position="499"/>
        <end position="551"/>
    </location>
</feature>
<gene>
    <name evidence="8" type="ORF">B9G79_15120</name>
</gene>
<accession>A0A1Z3NDL8</accession>
<feature type="region of interest" description="Disordered" evidence="5">
    <location>
        <begin position="439"/>
        <end position="463"/>
    </location>
</feature>
<evidence type="ECO:0000313" key="9">
    <source>
        <dbReference type="Proteomes" id="UP000197003"/>
    </source>
</evidence>
<evidence type="ECO:0000256" key="3">
    <source>
        <dbReference type="ARBA" id="ARBA00029447"/>
    </source>
</evidence>
<dbReference type="AlphaFoldDB" id="A0A1Z3NDL8"/>
<evidence type="ECO:0000256" key="4">
    <source>
        <dbReference type="PROSITE-ProRule" id="PRU00284"/>
    </source>
</evidence>
<evidence type="ECO:0000256" key="2">
    <source>
        <dbReference type="ARBA" id="ARBA00022500"/>
    </source>
</evidence>
<dbReference type="CDD" id="cd11386">
    <property type="entry name" value="MCP_signal"/>
    <property type="match status" value="1"/>
</dbReference>
<dbReference type="InterPro" id="IPR004089">
    <property type="entry name" value="MCPsignal_dom"/>
</dbReference>
<name>A0A1Z3NDL8_BDEBC</name>
<dbReference type="InterPro" id="IPR051310">
    <property type="entry name" value="MCP_chemotaxis"/>
</dbReference>
<keyword evidence="6" id="KW-0812">Transmembrane</keyword>
<evidence type="ECO:0000256" key="1">
    <source>
        <dbReference type="ARBA" id="ARBA00004370"/>
    </source>
</evidence>
<keyword evidence="2" id="KW-0145">Chemotaxis</keyword>
<keyword evidence="4" id="KW-0807">Transducer</keyword>
<dbReference type="EMBL" id="CP020946">
    <property type="protein sequence ID" value="ASD65552.1"/>
    <property type="molecule type" value="Genomic_DNA"/>
</dbReference>
<dbReference type="RefSeq" id="WP_088566918.1">
    <property type="nucleotide sequence ID" value="NZ_CP020946.1"/>
</dbReference>
<dbReference type="Pfam" id="PF00015">
    <property type="entry name" value="MCPsignal"/>
    <property type="match status" value="1"/>
</dbReference>
<proteinExistence type="inferred from homology"/>
<feature type="domain" description="Methyl-accepting transducer" evidence="7">
    <location>
        <begin position="234"/>
        <end position="463"/>
    </location>
</feature>
<feature type="compositionally biased region" description="Low complexity" evidence="5">
    <location>
        <begin position="443"/>
        <end position="463"/>
    </location>
</feature>
<dbReference type="SMART" id="SM00283">
    <property type="entry name" value="MA"/>
    <property type="match status" value="1"/>
</dbReference>
<dbReference type="GO" id="GO:0004888">
    <property type="term" value="F:transmembrane signaling receptor activity"/>
    <property type="evidence" value="ECO:0007669"/>
    <property type="project" value="InterPro"/>
</dbReference>
<dbReference type="PANTHER" id="PTHR43531">
    <property type="entry name" value="PROTEIN ICFG"/>
    <property type="match status" value="1"/>
</dbReference>
<comment type="similarity">
    <text evidence="3">Belongs to the methyl-accepting chemotaxis (MCP) protein family.</text>
</comment>
<dbReference type="GO" id="GO:0007165">
    <property type="term" value="P:signal transduction"/>
    <property type="evidence" value="ECO:0007669"/>
    <property type="project" value="UniProtKB-KW"/>
</dbReference>
<evidence type="ECO:0000256" key="6">
    <source>
        <dbReference type="SAM" id="Phobius"/>
    </source>
</evidence>
<keyword evidence="6" id="KW-0472">Membrane</keyword>